<dbReference type="SMART" id="SM00184">
    <property type="entry name" value="RING"/>
    <property type="match status" value="1"/>
</dbReference>
<dbReference type="Gene3D" id="3.30.40.10">
    <property type="entry name" value="Zinc/RING finger domain, C3HC4 (zinc finger)"/>
    <property type="match status" value="1"/>
</dbReference>
<dbReference type="PROSITE" id="PS50089">
    <property type="entry name" value="ZF_RING_2"/>
    <property type="match status" value="1"/>
</dbReference>
<feature type="domain" description="RING-type" evidence="6">
    <location>
        <begin position="518"/>
        <end position="565"/>
    </location>
</feature>
<evidence type="ECO:0000256" key="4">
    <source>
        <dbReference type="PROSITE-ProRule" id="PRU00175"/>
    </source>
</evidence>
<evidence type="ECO:0000256" key="3">
    <source>
        <dbReference type="ARBA" id="ARBA00022833"/>
    </source>
</evidence>
<keyword evidence="2 4" id="KW-0863">Zinc-finger</keyword>
<evidence type="ECO:0000256" key="1">
    <source>
        <dbReference type="ARBA" id="ARBA00022723"/>
    </source>
</evidence>
<evidence type="ECO:0000313" key="7">
    <source>
        <dbReference type="EMBL" id="SZX76280.1"/>
    </source>
</evidence>
<dbReference type="GO" id="GO:0061630">
    <property type="term" value="F:ubiquitin protein ligase activity"/>
    <property type="evidence" value="ECO:0007669"/>
    <property type="project" value="TreeGrafter"/>
</dbReference>
<feature type="region of interest" description="Disordered" evidence="5">
    <location>
        <begin position="224"/>
        <end position="249"/>
    </location>
</feature>
<dbReference type="EMBL" id="FNXT01001253">
    <property type="protein sequence ID" value="SZX76280.1"/>
    <property type="molecule type" value="Genomic_DNA"/>
</dbReference>
<dbReference type="SUPFAM" id="SSF57850">
    <property type="entry name" value="RING/U-box"/>
    <property type="match status" value="1"/>
</dbReference>
<evidence type="ECO:0000259" key="6">
    <source>
        <dbReference type="PROSITE" id="PS50089"/>
    </source>
</evidence>
<reference evidence="7 8" key="1">
    <citation type="submission" date="2016-10" db="EMBL/GenBank/DDBJ databases">
        <authorList>
            <person name="Cai Z."/>
        </authorList>
    </citation>
    <scope>NUCLEOTIDE SEQUENCE [LARGE SCALE GENOMIC DNA]</scope>
</reference>
<proteinExistence type="predicted"/>
<dbReference type="InterPro" id="IPR017907">
    <property type="entry name" value="Znf_RING_CS"/>
</dbReference>
<dbReference type="PANTHER" id="PTHR45969">
    <property type="entry name" value="RING ZINC FINGER PROTEIN-RELATED"/>
    <property type="match status" value="1"/>
</dbReference>
<dbReference type="Pfam" id="PF13639">
    <property type="entry name" value="zf-RING_2"/>
    <property type="match status" value="1"/>
</dbReference>
<dbReference type="GO" id="GO:0016567">
    <property type="term" value="P:protein ubiquitination"/>
    <property type="evidence" value="ECO:0007669"/>
    <property type="project" value="TreeGrafter"/>
</dbReference>
<evidence type="ECO:0000256" key="2">
    <source>
        <dbReference type="ARBA" id="ARBA00022771"/>
    </source>
</evidence>
<dbReference type="PROSITE" id="PS00518">
    <property type="entry name" value="ZF_RING_1"/>
    <property type="match status" value="1"/>
</dbReference>
<keyword evidence="8" id="KW-1185">Reference proteome</keyword>
<dbReference type="InterPro" id="IPR013083">
    <property type="entry name" value="Znf_RING/FYVE/PHD"/>
</dbReference>
<accession>A0A383WFY6</accession>
<protein>
    <recommendedName>
        <fullName evidence="6">RING-type domain-containing protein</fullName>
    </recommendedName>
</protein>
<dbReference type="PANTHER" id="PTHR45969:SF69">
    <property type="entry name" value="FINGER DOMAIN PROTEIN, PUTATIVE (AFU_ORTHOLOGUE AFUA_3G12190)-RELATED"/>
    <property type="match status" value="1"/>
</dbReference>
<keyword evidence="3" id="KW-0862">Zinc</keyword>
<name>A0A383WFY6_TETOB</name>
<evidence type="ECO:0000256" key="5">
    <source>
        <dbReference type="SAM" id="MobiDB-lite"/>
    </source>
</evidence>
<dbReference type="AlphaFoldDB" id="A0A383WFY6"/>
<organism evidence="7 8">
    <name type="scientific">Tetradesmus obliquus</name>
    <name type="common">Green alga</name>
    <name type="synonym">Acutodesmus obliquus</name>
    <dbReference type="NCBI Taxonomy" id="3088"/>
    <lineage>
        <taxon>Eukaryota</taxon>
        <taxon>Viridiplantae</taxon>
        <taxon>Chlorophyta</taxon>
        <taxon>core chlorophytes</taxon>
        <taxon>Chlorophyceae</taxon>
        <taxon>CS clade</taxon>
        <taxon>Sphaeropleales</taxon>
        <taxon>Scenedesmaceae</taxon>
        <taxon>Tetradesmus</taxon>
    </lineage>
</organism>
<dbReference type="InterPro" id="IPR001841">
    <property type="entry name" value="Znf_RING"/>
</dbReference>
<evidence type="ECO:0000313" key="8">
    <source>
        <dbReference type="Proteomes" id="UP000256970"/>
    </source>
</evidence>
<gene>
    <name evidence="7" type="ORF">BQ4739_LOCUS16670</name>
</gene>
<dbReference type="GO" id="GO:0008270">
    <property type="term" value="F:zinc ion binding"/>
    <property type="evidence" value="ECO:0007669"/>
    <property type="project" value="UniProtKB-KW"/>
</dbReference>
<dbReference type="Proteomes" id="UP000256970">
    <property type="component" value="Unassembled WGS sequence"/>
</dbReference>
<keyword evidence="1" id="KW-0479">Metal-binding</keyword>
<sequence>MTQAVADRLGLQRQPLGGSGCISLHGGDPVPLEVLAEPLTVELLAGPDSTALILTLPAVIVVPTPADYALWELQLGQSDFHQYWDEPSLQQQAFAAADTRNGALIPLPVIAPRQRAPGDNVVLGTSSFWMAEDTQQEFDAILQEREQALDEAADAGVWDTEGTAADAADAADWQAAAAAADAGVTDAADAADAAAQTDAWDEALARGTRLIAAIHRQRDAAAEANTAAAAAADTDRSSSEPASEPLQHPIGGQPAEFFHYRSQYMQQHGSGFDVGVPEHAAVVPGNPGVIRTRLNPSAPTSMTQAVADRLGLQRQPLPGEGGRSLLGGGFVALEVLAEPLTVQLLAGPDSTAITFTLPVVIVVPSPPGGTFWELQLGMYDVLTRYDMAMADNLVLEDLETGEVVRLPWIAPKPRTPGEPIMIGSSSFELEYSTYEEVLQLVLARQAVLARRATAAAGDDVAAQDAAAAAAVQQAAAFAADAGEILQGIRRLQPLPAVLMTSTWGQVAERALPQGSSTCAVCLCEMEEEAAVVQLRCRHTFCEGCVQQVCTMSAAQRRVAACPMCRGAIE</sequence>